<sequence>MRISVVDTIEDHNISLAGNFIIGDTYALKPVIRTFAIQREYPQFLGNEGDFNDFPIFSVSLLKANIYEKVNTTFINDHPIIKVDHVKINSIAGASIVQVGSTQDTYTQSRILNIRHYFHPPAD</sequence>
<dbReference type="Proteomes" id="UP001596022">
    <property type="component" value="Unassembled WGS sequence"/>
</dbReference>
<comment type="caution">
    <text evidence="1">The sequence shown here is derived from an EMBL/GenBank/DDBJ whole genome shotgun (WGS) entry which is preliminary data.</text>
</comment>
<keyword evidence="2" id="KW-1185">Reference proteome</keyword>
<dbReference type="InterPro" id="IPR024496">
    <property type="entry name" value="Spore_germ_GerPE"/>
</dbReference>
<dbReference type="Pfam" id="PF10970">
    <property type="entry name" value="GerPE"/>
    <property type="match status" value="1"/>
</dbReference>
<protein>
    <submittedName>
        <fullName evidence="1">Spore germination protein GerPE</fullName>
    </submittedName>
</protein>
<organism evidence="1 2">
    <name type="scientific">Camelliibacillus cellulosilyticus</name>
    <dbReference type="NCBI Taxonomy" id="2174486"/>
    <lineage>
        <taxon>Bacteria</taxon>
        <taxon>Bacillati</taxon>
        <taxon>Bacillota</taxon>
        <taxon>Bacilli</taxon>
        <taxon>Bacillales</taxon>
        <taxon>Sporolactobacillaceae</taxon>
        <taxon>Camelliibacillus</taxon>
    </lineage>
</organism>
<gene>
    <name evidence="1" type="ORF">ACFO4N_03325</name>
</gene>
<reference evidence="2" key="1">
    <citation type="journal article" date="2019" name="Int. J. Syst. Evol. Microbiol.">
        <title>The Global Catalogue of Microorganisms (GCM) 10K type strain sequencing project: providing services to taxonomists for standard genome sequencing and annotation.</title>
        <authorList>
            <consortium name="The Broad Institute Genomics Platform"/>
            <consortium name="The Broad Institute Genome Sequencing Center for Infectious Disease"/>
            <person name="Wu L."/>
            <person name="Ma J."/>
        </authorList>
    </citation>
    <scope>NUCLEOTIDE SEQUENCE [LARGE SCALE GENOMIC DNA]</scope>
    <source>
        <strain evidence="2">CGMCC 1.16306</strain>
    </source>
</reference>
<evidence type="ECO:0000313" key="1">
    <source>
        <dbReference type="EMBL" id="MFC4617755.1"/>
    </source>
</evidence>
<dbReference type="RefSeq" id="WP_376844782.1">
    <property type="nucleotide sequence ID" value="NZ_JBHSFW010000001.1"/>
</dbReference>
<proteinExistence type="predicted"/>
<accession>A0ABV9GM66</accession>
<dbReference type="EMBL" id="JBHSFW010000001">
    <property type="protein sequence ID" value="MFC4617755.1"/>
    <property type="molecule type" value="Genomic_DNA"/>
</dbReference>
<evidence type="ECO:0000313" key="2">
    <source>
        <dbReference type="Proteomes" id="UP001596022"/>
    </source>
</evidence>
<name>A0ABV9GM66_9BACL</name>